<organism evidence="1 2">
    <name type="scientific">Triparma laevis f. longispina</name>
    <dbReference type="NCBI Taxonomy" id="1714387"/>
    <lineage>
        <taxon>Eukaryota</taxon>
        <taxon>Sar</taxon>
        <taxon>Stramenopiles</taxon>
        <taxon>Ochrophyta</taxon>
        <taxon>Bolidophyceae</taxon>
        <taxon>Parmales</taxon>
        <taxon>Triparmaceae</taxon>
        <taxon>Triparma</taxon>
    </lineage>
</organism>
<gene>
    <name evidence="1" type="ORF">TrLO_g10236</name>
</gene>
<evidence type="ECO:0000313" key="1">
    <source>
        <dbReference type="EMBL" id="GMH52885.1"/>
    </source>
</evidence>
<dbReference type="Pfam" id="PF02958">
    <property type="entry name" value="EcKL"/>
    <property type="match status" value="1"/>
</dbReference>
<name>A0A9W6ZMZ1_9STRA</name>
<dbReference type="PANTHER" id="PTHR11012:SF30">
    <property type="entry name" value="PROTEIN KINASE-LIKE DOMAIN-CONTAINING"/>
    <property type="match status" value="1"/>
</dbReference>
<comment type="caution">
    <text evidence="1">The sequence shown here is derived from an EMBL/GenBank/DDBJ whole genome shotgun (WGS) entry which is preliminary data.</text>
</comment>
<protein>
    <recommendedName>
        <fullName evidence="3">CHK kinase-like domain-containing protein</fullName>
    </recommendedName>
</protein>
<dbReference type="Proteomes" id="UP001165122">
    <property type="component" value="Unassembled WGS sequence"/>
</dbReference>
<dbReference type="EMBL" id="BRXW01000421">
    <property type="protein sequence ID" value="GMH52885.1"/>
    <property type="molecule type" value="Genomic_DNA"/>
</dbReference>
<dbReference type="SUPFAM" id="SSF56112">
    <property type="entry name" value="Protein kinase-like (PK-like)"/>
    <property type="match status" value="1"/>
</dbReference>
<dbReference type="AlphaFoldDB" id="A0A9W6ZMZ1"/>
<reference evidence="2" key="1">
    <citation type="journal article" date="2023" name="Commun. Biol.">
        <title>Genome analysis of Parmales, the sister group of diatoms, reveals the evolutionary specialization of diatoms from phago-mixotrophs to photoautotrophs.</title>
        <authorList>
            <person name="Ban H."/>
            <person name="Sato S."/>
            <person name="Yoshikawa S."/>
            <person name="Yamada K."/>
            <person name="Nakamura Y."/>
            <person name="Ichinomiya M."/>
            <person name="Sato N."/>
            <person name="Blanc-Mathieu R."/>
            <person name="Endo H."/>
            <person name="Kuwata A."/>
            <person name="Ogata H."/>
        </authorList>
    </citation>
    <scope>NUCLEOTIDE SEQUENCE [LARGE SCALE GENOMIC DNA]</scope>
    <source>
        <strain evidence="2">NIES 3700</strain>
    </source>
</reference>
<dbReference type="InterPro" id="IPR004119">
    <property type="entry name" value="EcKL"/>
</dbReference>
<dbReference type="OrthoDB" id="191037at2759"/>
<dbReference type="InterPro" id="IPR011009">
    <property type="entry name" value="Kinase-like_dom_sf"/>
</dbReference>
<evidence type="ECO:0008006" key="3">
    <source>
        <dbReference type="Google" id="ProtNLM"/>
    </source>
</evidence>
<dbReference type="Gene3D" id="3.90.1200.10">
    <property type="match status" value="1"/>
</dbReference>
<keyword evidence="2" id="KW-1185">Reference proteome</keyword>
<sequence length="459" mass="52626">MRARTVATTLQKVCKLACCGFCPIYPRGENYGTTFPGTPKQLAKKGKTWVEAALRASGSLPEDISLLTLEITELGSIGLLGDIRVLTVTYDKPTDLPTKFIAKFAAVDFDARMITDLFDLTLSEVRFYTQLQQHLDIIDTPRCYYADIERLSNKYILLIEHLGFTRSASFRDFTVPNSLSVEEARLCMLQMASLRLHARYWGEKGKEVPWLNRTDNKLMEDLIPAQEKIMWRHFVKKDQGGTKPIDWNYVVPEKLIEKWSSVKKNTFLYLSRLEKHPFRTCLHGDTRLDNWFFYNDKSSNPAAGLIDWQLITVGISVQDLTWFFLGSVDNDFAREHEEGLLRIYLDELNKNLEKPIDEDAFFEEYSLAYFHSTVKAMVAVSKVKKSQKRNLKICDKMMCGALAGMERRDTWAAFEKLENNGLWINHKSAISKEILDRRKTIAGFAARVTPEELAGGVKN</sequence>
<accession>A0A9W6ZMZ1</accession>
<proteinExistence type="predicted"/>
<dbReference type="PANTHER" id="PTHR11012">
    <property type="entry name" value="PROTEIN KINASE-LIKE DOMAIN-CONTAINING"/>
    <property type="match status" value="1"/>
</dbReference>
<evidence type="ECO:0000313" key="2">
    <source>
        <dbReference type="Proteomes" id="UP001165122"/>
    </source>
</evidence>